<evidence type="ECO:0000313" key="1">
    <source>
        <dbReference type="EMBL" id="TXI34756.1"/>
    </source>
</evidence>
<comment type="caution">
    <text evidence="1">The sequence shown here is derived from an EMBL/GenBank/DDBJ whole genome shotgun (WGS) entry which is preliminary data.</text>
</comment>
<dbReference type="EMBL" id="SSFO01000057">
    <property type="protein sequence ID" value="TXI34756.1"/>
    <property type="molecule type" value="Genomic_DNA"/>
</dbReference>
<reference evidence="1 2" key="1">
    <citation type="submission" date="2018-09" db="EMBL/GenBank/DDBJ databases">
        <title>Metagenome Assembled Genomes from an Advanced Water Purification Facility.</title>
        <authorList>
            <person name="Stamps B.W."/>
            <person name="Spear J.R."/>
        </authorList>
    </citation>
    <scope>NUCLEOTIDE SEQUENCE [LARGE SCALE GENOMIC DNA]</scope>
    <source>
        <strain evidence="1">Bin_52_1</strain>
    </source>
</reference>
<evidence type="ECO:0000313" key="2">
    <source>
        <dbReference type="Proteomes" id="UP000321110"/>
    </source>
</evidence>
<organism evidence="1 2">
    <name type="scientific">Aquipseudomonas alcaligenes</name>
    <name type="common">Pseudomonas alcaligenes</name>
    <dbReference type="NCBI Taxonomy" id="43263"/>
    <lineage>
        <taxon>Bacteria</taxon>
        <taxon>Pseudomonadati</taxon>
        <taxon>Pseudomonadota</taxon>
        <taxon>Gammaproteobacteria</taxon>
        <taxon>Pseudomonadales</taxon>
        <taxon>Pseudomonadaceae</taxon>
        <taxon>Aquipseudomonas</taxon>
    </lineage>
</organism>
<dbReference type="Proteomes" id="UP000321110">
    <property type="component" value="Unassembled WGS sequence"/>
</dbReference>
<protein>
    <submittedName>
        <fullName evidence="1">Uncharacterized protein</fullName>
    </submittedName>
</protein>
<name>A0A5C7WB69_AQUAC</name>
<accession>A0A5C7WB69</accession>
<sequence>MHDDDLSLDRLRALRDFVARGPKAIGYYQLKELGFDPWRRGPPTKQQRRDRLVAVLDALLVKAGYVSEERKDFFFGKQSFVHKALAEQAGEPGDSV</sequence>
<gene>
    <name evidence="1" type="ORF">E6Q69_03130</name>
</gene>
<dbReference type="AlphaFoldDB" id="A0A5C7WB69"/>
<proteinExistence type="predicted"/>